<dbReference type="KEGG" id="pic:PICST_30440"/>
<dbReference type="GeneID" id="4837926"/>
<dbReference type="EMBL" id="CP000497">
    <property type="protein sequence ID" value="ABN65263.2"/>
    <property type="molecule type" value="Genomic_DNA"/>
</dbReference>
<dbReference type="AlphaFoldDB" id="A3LQT6"/>
<proteinExistence type="predicted"/>
<gene>
    <name evidence="2" type="ORF">PICST_30440</name>
</gene>
<keyword evidence="3" id="KW-1185">Reference proteome</keyword>
<reference evidence="2 3" key="1">
    <citation type="journal article" date="2007" name="Nat. Biotechnol.">
        <title>Genome sequence of the lignocellulose-bioconverting and xylose-fermenting yeast Pichia stipitis.</title>
        <authorList>
            <person name="Jeffries T.W."/>
            <person name="Grigoriev I.V."/>
            <person name="Grimwood J."/>
            <person name="Laplaza J.M."/>
            <person name="Aerts A."/>
            <person name="Salamov A."/>
            <person name="Schmutz J."/>
            <person name="Lindquist E."/>
            <person name="Dehal P."/>
            <person name="Shapiro H."/>
            <person name="Jin Y.S."/>
            <person name="Passoth V."/>
            <person name="Richardson P.M."/>
        </authorList>
    </citation>
    <scope>NUCLEOTIDE SEQUENCE [LARGE SCALE GENOMIC DNA]</scope>
    <source>
        <strain evidence="3">ATCC 58785 / CBS 6054 / NBRC 10063 / NRRL Y-11545</strain>
    </source>
</reference>
<dbReference type="OrthoDB" id="10669158at2759"/>
<name>A3LQT6_PICST</name>
<dbReference type="InParanoid" id="A3LQT6"/>
<organism evidence="2 3">
    <name type="scientific">Scheffersomyces stipitis (strain ATCC 58785 / CBS 6054 / NBRC 10063 / NRRL Y-11545)</name>
    <name type="common">Yeast</name>
    <name type="synonym">Pichia stipitis</name>
    <dbReference type="NCBI Taxonomy" id="322104"/>
    <lineage>
        <taxon>Eukaryota</taxon>
        <taxon>Fungi</taxon>
        <taxon>Dikarya</taxon>
        <taxon>Ascomycota</taxon>
        <taxon>Saccharomycotina</taxon>
        <taxon>Pichiomycetes</taxon>
        <taxon>Debaryomycetaceae</taxon>
        <taxon>Scheffersomyces</taxon>
    </lineage>
</organism>
<sequence length="322" mass="35496">MKTKDPRMSFRISKSRRKPEIPGTSVISINEQEIPGSSVMSLDYPSKAQSNKGTKSLHATSYVFAVDRNAIISKKKIVPGTSIIRIIQKRDNYINSDTGGIKYPEMSGKRIFANEVEAEPSSKYQNDSSSSTVFNIENMTDFPIGETTDFEISPSTLKSNLEFGSEFAFAIGPVVGDSRSRESSPRPDCDRVESTIVLETGSRKHTTTENKIQSVTTPYVWDSSVTSKNATANKHHSAIIRTKQQSTFSVNLSPHTNSSPGRALKFKLREDKREKAVPGTSIIFENNEITNLSNQGGKKSSTGLRLADQGTKAWQVFTTGKN</sequence>
<dbReference type="HOGENOM" id="CLU_863598_0_0_1"/>
<dbReference type="Proteomes" id="UP000002258">
    <property type="component" value="Chromosome 3"/>
</dbReference>
<evidence type="ECO:0000256" key="1">
    <source>
        <dbReference type="SAM" id="MobiDB-lite"/>
    </source>
</evidence>
<protein>
    <submittedName>
        <fullName evidence="2">Uncharacterized protein</fullName>
    </submittedName>
</protein>
<evidence type="ECO:0000313" key="3">
    <source>
        <dbReference type="Proteomes" id="UP000002258"/>
    </source>
</evidence>
<accession>A3LQT6</accession>
<evidence type="ECO:0000313" key="2">
    <source>
        <dbReference type="EMBL" id="ABN65263.2"/>
    </source>
</evidence>
<dbReference type="RefSeq" id="XP_001383292.2">
    <property type="nucleotide sequence ID" value="XM_001383255.1"/>
</dbReference>
<feature type="region of interest" description="Disordered" evidence="1">
    <location>
        <begin position="1"/>
        <end position="23"/>
    </location>
</feature>